<dbReference type="RefSeq" id="WP_153532807.1">
    <property type="nucleotide sequence ID" value="NZ_WEGH01000002.1"/>
</dbReference>
<dbReference type="GO" id="GO:0043138">
    <property type="term" value="F:3'-5' DNA helicase activity"/>
    <property type="evidence" value="ECO:0007669"/>
    <property type="project" value="TreeGrafter"/>
</dbReference>
<dbReference type="GO" id="GO:0016787">
    <property type="term" value="F:hydrolase activity"/>
    <property type="evidence" value="ECO:0007669"/>
    <property type="project" value="UniProtKB-UniRule"/>
</dbReference>
<dbReference type="AlphaFoldDB" id="A0A7K0BTT0"/>
<dbReference type="GO" id="GO:0000725">
    <property type="term" value="P:recombinational repair"/>
    <property type="evidence" value="ECO:0007669"/>
    <property type="project" value="TreeGrafter"/>
</dbReference>
<evidence type="ECO:0000313" key="7">
    <source>
        <dbReference type="EMBL" id="MQY04603.1"/>
    </source>
</evidence>
<dbReference type="InterPro" id="IPR014016">
    <property type="entry name" value="UvrD-like_ATP-bd"/>
</dbReference>
<name>A0A7K0BTT0_9ACTN</name>
<keyword evidence="8" id="KW-1185">Reference proteome</keyword>
<evidence type="ECO:0000256" key="4">
    <source>
        <dbReference type="ARBA" id="ARBA00022840"/>
    </source>
</evidence>
<feature type="binding site" evidence="5">
    <location>
        <begin position="31"/>
        <end position="38"/>
    </location>
    <ligand>
        <name>ATP</name>
        <dbReference type="ChEBI" id="CHEBI:30616"/>
    </ligand>
</feature>
<gene>
    <name evidence="7" type="primary">rep_2</name>
    <name evidence="7" type="ORF">ACRB68_26600</name>
</gene>
<comment type="caution">
    <text evidence="7">The sequence shown here is derived from an EMBL/GenBank/DDBJ whole genome shotgun (WGS) entry which is preliminary data.</text>
</comment>
<dbReference type="GO" id="GO:0003677">
    <property type="term" value="F:DNA binding"/>
    <property type="evidence" value="ECO:0007669"/>
    <property type="project" value="InterPro"/>
</dbReference>
<dbReference type="Proteomes" id="UP000487268">
    <property type="component" value="Unassembled WGS sequence"/>
</dbReference>
<evidence type="ECO:0000256" key="5">
    <source>
        <dbReference type="PROSITE-ProRule" id="PRU00560"/>
    </source>
</evidence>
<protein>
    <submittedName>
        <fullName evidence="7">ATP-dependent DNA helicase Rep</fullName>
        <ecNumber evidence="7">3.6.4.12</ecNumber>
    </submittedName>
</protein>
<dbReference type="Pfam" id="PF00580">
    <property type="entry name" value="UvrD-helicase"/>
    <property type="match status" value="2"/>
</dbReference>
<evidence type="ECO:0000259" key="6">
    <source>
        <dbReference type="PROSITE" id="PS51198"/>
    </source>
</evidence>
<accession>A0A7K0BTT0</accession>
<evidence type="ECO:0000313" key="8">
    <source>
        <dbReference type="Proteomes" id="UP000487268"/>
    </source>
</evidence>
<organism evidence="7 8">
    <name type="scientific">Actinomadura macrotermitis</name>
    <dbReference type="NCBI Taxonomy" id="2585200"/>
    <lineage>
        <taxon>Bacteria</taxon>
        <taxon>Bacillati</taxon>
        <taxon>Actinomycetota</taxon>
        <taxon>Actinomycetes</taxon>
        <taxon>Streptosporangiales</taxon>
        <taxon>Thermomonosporaceae</taxon>
        <taxon>Actinomadura</taxon>
    </lineage>
</organism>
<dbReference type="GO" id="GO:0005524">
    <property type="term" value="F:ATP binding"/>
    <property type="evidence" value="ECO:0007669"/>
    <property type="project" value="UniProtKB-UniRule"/>
</dbReference>
<dbReference type="CDD" id="cd17932">
    <property type="entry name" value="DEXQc_UvrD"/>
    <property type="match status" value="1"/>
</dbReference>
<reference evidence="7 8" key="1">
    <citation type="submission" date="2019-10" db="EMBL/GenBank/DDBJ databases">
        <title>Actinomadura rubteroloni sp. nov. and Actinomadura macrotermitis sp. nov., isolated from the gut of fungus growing-termite Macrotermes natalensis.</title>
        <authorList>
            <person name="Benndorf R."/>
            <person name="Martin K."/>
            <person name="Kuefner M."/>
            <person name="De Beer W."/>
            <person name="Kaster A.-K."/>
            <person name="Vollmers J."/>
            <person name="Poulsen M."/>
            <person name="Beemelmanns C."/>
        </authorList>
    </citation>
    <scope>NUCLEOTIDE SEQUENCE [LARGE SCALE GENOMIC DNA]</scope>
    <source>
        <strain evidence="7 8">RB68</strain>
    </source>
</reference>
<keyword evidence="1 5" id="KW-0547">Nucleotide-binding</keyword>
<dbReference type="OrthoDB" id="3196263at2"/>
<dbReference type="InterPro" id="IPR027785">
    <property type="entry name" value="UvrD-like_helicase_C"/>
</dbReference>
<dbReference type="InterPro" id="IPR027417">
    <property type="entry name" value="P-loop_NTPase"/>
</dbReference>
<dbReference type="InterPro" id="IPR000212">
    <property type="entry name" value="DNA_helicase_UvrD/REP"/>
</dbReference>
<dbReference type="PROSITE" id="PS51198">
    <property type="entry name" value="UVRD_HELICASE_ATP_BIND"/>
    <property type="match status" value="1"/>
</dbReference>
<evidence type="ECO:0000256" key="3">
    <source>
        <dbReference type="ARBA" id="ARBA00022806"/>
    </source>
</evidence>
<evidence type="ECO:0000256" key="2">
    <source>
        <dbReference type="ARBA" id="ARBA00022801"/>
    </source>
</evidence>
<sequence>MSAPYEGAPPLTPEQQEVVDLPADAMTLVVAGAGAGKTHTLIRRLDALIEHEGLSAGETLVLSFSRAAVRELRGRLDRHADAARHVRVRTFDSWALELLTQVDAAGEWQGHGFDERIKAAAELIGTPAVNELYEDLRHVVIDEVQDLVGDRRELVEALLDTYDCGFTVVGDPAQGIYGFQVDPAERAGEVGRFFDWLHGRFGEDLTVLHLTRNFRATTDEAKIALPFGPRLQVGAKEHAVDGGVPYEELRTALLGTLLIGDLSDGFVLQGLQGHEGTTAVLCRTNGQALLLSEALHAGGVPHRVQRSATDRVVPAWLAELFSAAISSVMPRSEFVKFAEGHSLPAHWTPEELWRILLRAVPSRADSLDLGRLRTVLAERRMPDELTAPPASDLVVSSVHRAKGLEFDRVLVVDPGPLRPDADDPGEESRMLYVALTRPRHELMHLATPKTMPMFLKRTPDNLRWGRYHVRSRGMRLGLEFLAGDVNREQPAGAHLLLPDLSFDRSAEEIQRYLLDIVRPGDEVVLVQAEEQSVHLNHAPRYLVMHNGSVPIGITSEQFAKDLYAYQRWSQKHVPESWPRRIVGVHVDAIETTAGSQAASAEAGLGERGVWVVPRLVGLSRFDYSKTDAVGGDLVSTQ</sequence>
<proteinExistence type="predicted"/>
<keyword evidence="3 5" id="KW-0347">Helicase</keyword>
<dbReference type="Gene3D" id="3.40.50.300">
    <property type="entry name" value="P-loop containing nucleotide triphosphate hydrolases"/>
    <property type="match status" value="2"/>
</dbReference>
<evidence type="ECO:0000256" key="1">
    <source>
        <dbReference type="ARBA" id="ARBA00022741"/>
    </source>
</evidence>
<dbReference type="PANTHER" id="PTHR11070">
    <property type="entry name" value="UVRD / RECB / PCRA DNA HELICASE FAMILY MEMBER"/>
    <property type="match status" value="1"/>
</dbReference>
<dbReference type="EC" id="3.6.4.12" evidence="7"/>
<keyword evidence="4 5" id="KW-0067">ATP-binding</keyword>
<dbReference type="EMBL" id="WEGH01000002">
    <property type="protein sequence ID" value="MQY04603.1"/>
    <property type="molecule type" value="Genomic_DNA"/>
</dbReference>
<dbReference type="PANTHER" id="PTHR11070:SF2">
    <property type="entry name" value="ATP-DEPENDENT DNA HELICASE SRS2"/>
    <property type="match status" value="1"/>
</dbReference>
<dbReference type="Pfam" id="PF13538">
    <property type="entry name" value="UvrD_C_2"/>
    <property type="match status" value="1"/>
</dbReference>
<keyword evidence="2 5" id="KW-0378">Hydrolase</keyword>
<dbReference type="SUPFAM" id="SSF52540">
    <property type="entry name" value="P-loop containing nucleoside triphosphate hydrolases"/>
    <property type="match status" value="1"/>
</dbReference>
<feature type="domain" description="UvrD-like helicase ATP-binding" evidence="6">
    <location>
        <begin position="10"/>
        <end position="596"/>
    </location>
</feature>